<comment type="caution">
    <text evidence="2">The sequence shown here is derived from an EMBL/GenBank/DDBJ whole genome shotgun (WGS) entry which is preliminary data.</text>
</comment>
<gene>
    <name evidence="2" type="ORF">E2562_026412</name>
</gene>
<name>A0A6G1FCY9_9ORYZ</name>
<evidence type="ECO:0000313" key="3">
    <source>
        <dbReference type="Proteomes" id="UP000479710"/>
    </source>
</evidence>
<evidence type="ECO:0000313" key="2">
    <source>
        <dbReference type="EMBL" id="KAF0934662.1"/>
    </source>
</evidence>
<feature type="region of interest" description="Disordered" evidence="1">
    <location>
        <begin position="72"/>
        <end position="119"/>
    </location>
</feature>
<feature type="compositionally biased region" description="Basic and acidic residues" evidence="1">
    <location>
        <begin position="79"/>
        <end position="102"/>
    </location>
</feature>
<reference evidence="2 3" key="1">
    <citation type="submission" date="2019-11" db="EMBL/GenBank/DDBJ databases">
        <title>Whole genome sequence of Oryza granulata.</title>
        <authorList>
            <person name="Li W."/>
        </authorList>
    </citation>
    <scope>NUCLEOTIDE SEQUENCE [LARGE SCALE GENOMIC DNA]</scope>
    <source>
        <strain evidence="3">cv. Menghai</strain>
        <tissue evidence="2">Leaf</tissue>
    </source>
</reference>
<proteinExistence type="predicted"/>
<dbReference type="EMBL" id="SPHZ02000001">
    <property type="protein sequence ID" value="KAF0934662.1"/>
    <property type="molecule type" value="Genomic_DNA"/>
</dbReference>
<sequence length="119" mass="12645">MELAKEEAVEVGDEEVKGLGAIEAVVDADKEPSLILGDHHVDVVLPYVAVSPLHTVVTAERPLDEDVGLAGFAGSGLEKGTERNRGHDERLDSCNGAEKDNEVWNAEEYPSGTPPAEAL</sequence>
<evidence type="ECO:0000256" key="1">
    <source>
        <dbReference type="SAM" id="MobiDB-lite"/>
    </source>
</evidence>
<evidence type="ECO:0008006" key="4">
    <source>
        <dbReference type="Google" id="ProtNLM"/>
    </source>
</evidence>
<dbReference type="AlphaFoldDB" id="A0A6G1FCY9"/>
<accession>A0A6G1FCY9</accession>
<organism evidence="2 3">
    <name type="scientific">Oryza meyeriana var. granulata</name>
    <dbReference type="NCBI Taxonomy" id="110450"/>
    <lineage>
        <taxon>Eukaryota</taxon>
        <taxon>Viridiplantae</taxon>
        <taxon>Streptophyta</taxon>
        <taxon>Embryophyta</taxon>
        <taxon>Tracheophyta</taxon>
        <taxon>Spermatophyta</taxon>
        <taxon>Magnoliopsida</taxon>
        <taxon>Liliopsida</taxon>
        <taxon>Poales</taxon>
        <taxon>Poaceae</taxon>
        <taxon>BOP clade</taxon>
        <taxon>Oryzoideae</taxon>
        <taxon>Oryzeae</taxon>
        <taxon>Oryzinae</taxon>
        <taxon>Oryza</taxon>
        <taxon>Oryza meyeriana</taxon>
    </lineage>
</organism>
<dbReference type="Proteomes" id="UP000479710">
    <property type="component" value="Unassembled WGS sequence"/>
</dbReference>
<protein>
    <recommendedName>
        <fullName evidence="4">DUF834 domain-containing protein</fullName>
    </recommendedName>
</protein>
<keyword evidence="3" id="KW-1185">Reference proteome</keyword>